<dbReference type="Proteomes" id="UP000234323">
    <property type="component" value="Unassembled WGS sequence"/>
</dbReference>
<dbReference type="CDD" id="cd10229">
    <property type="entry name" value="ASKHA_NBD_HSP70_HSPA12"/>
    <property type="match status" value="1"/>
</dbReference>
<dbReference type="InterPro" id="IPR043129">
    <property type="entry name" value="ATPase_NBD"/>
</dbReference>
<evidence type="ECO:0000256" key="1">
    <source>
        <dbReference type="ARBA" id="ARBA00022741"/>
    </source>
</evidence>
<dbReference type="AlphaFoldDB" id="A0A2I1HCX1"/>
<accession>A0A2I1HCX1</accession>
<evidence type="ECO:0000256" key="2">
    <source>
        <dbReference type="ARBA" id="ARBA00022840"/>
    </source>
</evidence>
<evidence type="ECO:0000313" key="3">
    <source>
        <dbReference type="EMBL" id="PKY56718.1"/>
    </source>
</evidence>
<keyword evidence="1" id="KW-0547">Nucleotide-binding</keyword>
<dbReference type="Gene3D" id="3.90.640.10">
    <property type="entry name" value="Actin, Chain A, domain 4"/>
    <property type="match status" value="1"/>
</dbReference>
<name>A0A2I1HCX1_9GLOM</name>
<proteinExistence type="predicted"/>
<reference evidence="3 4" key="1">
    <citation type="submission" date="2015-10" db="EMBL/GenBank/DDBJ databases">
        <title>Genome analyses suggest a sexual origin of heterokaryosis in a supposedly ancient asexual fungus.</title>
        <authorList>
            <person name="Ropars J."/>
            <person name="Sedzielewska K."/>
            <person name="Noel J."/>
            <person name="Charron P."/>
            <person name="Farinelli L."/>
            <person name="Marton T."/>
            <person name="Kruger M."/>
            <person name="Pelin A."/>
            <person name="Brachmann A."/>
            <person name="Corradi N."/>
        </authorList>
    </citation>
    <scope>NUCLEOTIDE SEQUENCE [LARGE SCALE GENOMIC DNA]</scope>
    <source>
        <strain evidence="3 4">A4</strain>
    </source>
</reference>
<dbReference type="PANTHER" id="PTHR14187">
    <property type="entry name" value="ALPHA KINASE/ELONGATION FACTOR 2 KINASE"/>
    <property type="match status" value="1"/>
</dbReference>
<evidence type="ECO:0000313" key="4">
    <source>
        <dbReference type="Proteomes" id="UP000234323"/>
    </source>
</evidence>
<comment type="caution">
    <text evidence="3">The sequence shown here is derived from an EMBL/GenBank/DDBJ whole genome shotgun (WGS) entry which is preliminary data.</text>
</comment>
<dbReference type="GO" id="GO:0005524">
    <property type="term" value="F:ATP binding"/>
    <property type="evidence" value="ECO:0007669"/>
    <property type="project" value="UniProtKB-KW"/>
</dbReference>
<dbReference type="VEuPathDB" id="FungiDB:RhiirFUN_008384"/>
<dbReference type="VEuPathDB" id="FungiDB:RhiirA1_536141"/>
<dbReference type="PANTHER" id="PTHR14187:SF5">
    <property type="entry name" value="HEAT SHOCK 70 KDA PROTEIN 12A"/>
    <property type="match status" value="1"/>
</dbReference>
<keyword evidence="2" id="KW-0067">ATP-binding</keyword>
<keyword evidence="4" id="KW-1185">Reference proteome</keyword>
<dbReference type="VEuPathDB" id="FungiDB:FUN_008006"/>
<dbReference type="GO" id="GO:0140662">
    <property type="term" value="F:ATP-dependent protein folding chaperone"/>
    <property type="evidence" value="ECO:0007669"/>
    <property type="project" value="InterPro"/>
</dbReference>
<dbReference type="Gene3D" id="3.30.420.40">
    <property type="match status" value="2"/>
</dbReference>
<sequence length="571" mass="65348">MSATPDIRLVIGLDFGTTYSGFTLYHVDDGDDDLSKIITNTEWPGEAGKFKTNTVLQYDEDFEEVELWGYPALYKKPNKKSRDNETKPVELFKLYLGDCLEEFKPKLPEPLTYKQAITDYLSKIGELIKETIPKYWEGIDFMKHVFLVLTIPAEYSENDKAIMRECTFNAGLISDKRSEKLQFTTEPEAAAIYCMYSSLREHRLAEPGTTFMIVDCGGGTVDLTTRKLLERDQLSEITERAGDFCGSTFIDKEFIKMLKSEVGKSAMDLFSNKHYGQLQYLVHEFCQHVKLPFSGNNQDFSYEIDLEELAPALLQYVTGSEKDLMEEKEWMITLDFNTIKSMFDPIVDRIIKMIRIQLDNSKKCSAIFLVGGFGQSKYLQKRVEEEFSRSVENISIPNQPIAAVVRGAAIYGKSLQKSRNLGKLNNSKCVIATRVLKYTFGTKISPSWKPGDPPERLTFGGRIQKFHRIAERRTEVTIDQEFKIEDLVPVFVFATKMTFDIYYTHEQDAVYCDDPGMKFLGEFTINLPDKHLGADRPCTLSLFFGDMEIKAKAINQTNGQNYQTSFDFNTF</sequence>
<dbReference type="PRINTS" id="PR00301">
    <property type="entry name" value="HEATSHOCK70"/>
</dbReference>
<gene>
    <name evidence="3" type="ORF">RhiirA4_448814</name>
</gene>
<dbReference type="InterPro" id="IPR013126">
    <property type="entry name" value="Hsp_70_fam"/>
</dbReference>
<dbReference type="EMBL" id="LLXI01002278">
    <property type="protein sequence ID" value="PKY56718.1"/>
    <property type="molecule type" value="Genomic_DNA"/>
</dbReference>
<dbReference type="Pfam" id="PF00012">
    <property type="entry name" value="HSP70"/>
    <property type="match status" value="1"/>
</dbReference>
<dbReference type="SUPFAM" id="SSF53067">
    <property type="entry name" value="Actin-like ATPase domain"/>
    <property type="match status" value="2"/>
</dbReference>
<organism evidence="3 4">
    <name type="scientific">Rhizophagus irregularis</name>
    <dbReference type="NCBI Taxonomy" id="588596"/>
    <lineage>
        <taxon>Eukaryota</taxon>
        <taxon>Fungi</taxon>
        <taxon>Fungi incertae sedis</taxon>
        <taxon>Mucoromycota</taxon>
        <taxon>Glomeromycotina</taxon>
        <taxon>Glomeromycetes</taxon>
        <taxon>Glomerales</taxon>
        <taxon>Glomeraceae</taxon>
        <taxon>Rhizophagus</taxon>
    </lineage>
</organism>
<protein>
    <submittedName>
        <fullName evidence="3">Actin-like ATPase domain-containing protein</fullName>
    </submittedName>
</protein>